<dbReference type="Pfam" id="PF05016">
    <property type="entry name" value="ParE_toxin"/>
    <property type="match status" value="1"/>
</dbReference>
<dbReference type="Proteomes" id="UP000278756">
    <property type="component" value="Chromosome 2"/>
</dbReference>
<evidence type="ECO:0008006" key="4">
    <source>
        <dbReference type="Google" id="ProtNLM"/>
    </source>
</evidence>
<evidence type="ECO:0000313" key="2">
    <source>
        <dbReference type="EMBL" id="BBF81681.1"/>
    </source>
</evidence>
<dbReference type="AlphaFoldDB" id="A0A3G9G743"/>
<protein>
    <recommendedName>
        <fullName evidence="4">Plasmid stabilization system</fullName>
    </recommendedName>
</protein>
<keyword evidence="1" id="KW-1277">Toxin-antitoxin system</keyword>
<evidence type="ECO:0000256" key="1">
    <source>
        <dbReference type="ARBA" id="ARBA00022649"/>
    </source>
</evidence>
<dbReference type="EMBL" id="AP018828">
    <property type="protein sequence ID" value="BBF81681.1"/>
    <property type="molecule type" value="Genomic_DNA"/>
</dbReference>
<accession>A0A3G9G743</accession>
<dbReference type="InterPro" id="IPR007712">
    <property type="entry name" value="RelE/ParE_toxin"/>
</dbReference>
<dbReference type="Gene3D" id="3.30.2310.20">
    <property type="entry name" value="RelE-like"/>
    <property type="match status" value="1"/>
</dbReference>
<reference evidence="3" key="2">
    <citation type="journal article" date="2017" name="Plant Physiol. Biochem.">
        <title>Differential oxidative and antioxidative response of duckweed Lemna minor toward plant growth promoting/inhibiting bacteria.</title>
        <authorList>
            <person name="Ishizawa H."/>
            <person name="Kuroda M."/>
            <person name="Morikawa M."/>
            <person name="Ike M."/>
        </authorList>
    </citation>
    <scope>NUCLEOTIDE SEQUENCE [LARGE SCALE GENOMIC DNA]</scope>
    <source>
        <strain evidence="3">M6</strain>
    </source>
</reference>
<gene>
    <name evidence="2" type="ORF">EM6_2283</name>
</gene>
<dbReference type="InterPro" id="IPR035093">
    <property type="entry name" value="RelE/ParE_toxin_dom_sf"/>
</dbReference>
<proteinExistence type="predicted"/>
<sequence>MRSFPIRPYVLYYRPVEQGIEVVRVLNAARDMPAAFEA</sequence>
<evidence type="ECO:0000313" key="3">
    <source>
        <dbReference type="Proteomes" id="UP000278756"/>
    </source>
</evidence>
<organism evidence="2 3">
    <name type="scientific">Asticcacaulis excentricus</name>
    <dbReference type="NCBI Taxonomy" id="78587"/>
    <lineage>
        <taxon>Bacteria</taxon>
        <taxon>Pseudomonadati</taxon>
        <taxon>Pseudomonadota</taxon>
        <taxon>Alphaproteobacteria</taxon>
        <taxon>Caulobacterales</taxon>
        <taxon>Caulobacteraceae</taxon>
        <taxon>Asticcacaulis</taxon>
    </lineage>
</organism>
<reference evidence="3" key="1">
    <citation type="journal article" date="2017" name="Biotechnol. Biofuels">
        <title>Evaluation of environmental bacterial communities as a factor affecting the growth of duckweed Lemna minor.</title>
        <authorList>
            <person name="Ishizawa H."/>
            <person name="Kuroda M."/>
            <person name="Morikawa M."/>
            <person name="Ike M."/>
        </authorList>
    </citation>
    <scope>NUCLEOTIDE SEQUENCE [LARGE SCALE GENOMIC DNA]</scope>
    <source>
        <strain evidence="3">M6</strain>
    </source>
</reference>
<name>A0A3G9G743_9CAUL</name>